<proteinExistence type="predicted"/>
<dbReference type="Proteomes" id="UP000032811">
    <property type="component" value="Chromosome 1"/>
</dbReference>
<gene>
    <name evidence="2" type="ORF">ATCC9714_21471</name>
</gene>
<dbReference type="GeneID" id="97537981"/>
<reference evidence="2 3" key="1">
    <citation type="submission" date="2014-11" db="EMBL/GenBank/DDBJ databases">
        <authorList>
            <person name="Aslett M.A."/>
            <person name="De Silva N."/>
        </authorList>
    </citation>
    <scope>NUCLEOTIDE SEQUENCE [LARGE SCALE GENOMIC DNA]</scope>
    <source>
        <strain evidence="2 3">ATCC9714</strain>
    </source>
</reference>
<protein>
    <recommendedName>
        <fullName evidence="4">DUF4868 domain-containing protein</fullName>
    </recommendedName>
</protein>
<sequence length="335" mass="38390">MENTLNIEDIKGRIKSIHLLLLKKNTNFSNGLEPLKAYIKNDIFDDIKKIYIKPLESIFSNCELENFSYDSSLDGAIPFLSTSELTHSSVFSSLLNSISSIDSIKSLKTFENTLSESYLYAFIFTLDDSKTFTVVRKIYALNYLKNKGLLTFKDSRLNFIQDDLFALDPKIDCIIYDNSVYVTGKHNFETMFSYNYHYTTKATITLDSIKSSNILSNFDEFKLDCLDRSTITRKLAELCVHGDINIFIDKLKNNSKSIEKTIEKYNLDISLKDNKIVYSDVSSLSEIINLISDNYFKGDITNDIYLARGKSRLSSGKSNPKKRTTTKKRKSRKSN</sequence>
<dbReference type="RefSeq" id="WP_057545241.1">
    <property type="nucleotide sequence ID" value="NZ_CDNJ01000003.1"/>
</dbReference>
<dbReference type="InterPro" id="IPR032359">
    <property type="entry name" value="KwaB-like"/>
</dbReference>
<dbReference type="Pfam" id="PF16162">
    <property type="entry name" value="KwaB"/>
    <property type="match status" value="1"/>
</dbReference>
<evidence type="ECO:0000256" key="1">
    <source>
        <dbReference type="SAM" id="MobiDB-lite"/>
    </source>
</evidence>
<evidence type="ECO:0000313" key="2">
    <source>
        <dbReference type="EMBL" id="CEJ74259.1"/>
    </source>
</evidence>
<name>A0ABM9RQD4_PARSO</name>
<evidence type="ECO:0008006" key="4">
    <source>
        <dbReference type="Google" id="ProtNLM"/>
    </source>
</evidence>
<dbReference type="EMBL" id="LN679998">
    <property type="protein sequence ID" value="CEJ74259.1"/>
    <property type="molecule type" value="Genomic_DNA"/>
</dbReference>
<feature type="region of interest" description="Disordered" evidence="1">
    <location>
        <begin position="311"/>
        <end position="335"/>
    </location>
</feature>
<organism evidence="2 3">
    <name type="scientific">Paraclostridium sordellii</name>
    <name type="common">Clostridium sordellii</name>
    <dbReference type="NCBI Taxonomy" id="1505"/>
    <lineage>
        <taxon>Bacteria</taxon>
        <taxon>Bacillati</taxon>
        <taxon>Bacillota</taxon>
        <taxon>Clostridia</taxon>
        <taxon>Peptostreptococcales</taxon>
        <taxon>Peptostreptococcaceae</taxon>
        <taxon>Paraclostridium</taxon>
    </lineage>
</organism>
<evidence type="ECO:0000313" key="3">
    <source>
        <dbReference type="Proteomes" id="UP000032811"/>
    </source>
</evidence>
<feature type="compositionally biased region" description="Basic residues" evidence="1">
    <location>
        <begin position="319"/>
        <end position="335"/>
    </location>
</feature>
<keyword evidence="3" id="KW-1185">Reference proteome</keyword>
<accession>A0ABM9RQD4</accession>